<name>A0ABV3LYK8_9ACTN</name>
<keyword evidence="5" id="KW-1185">Reference proteome</keyword>
<keyword evidence="2" id="KW-0472">Membrane</keyword>
<dbReference type="RefSeq" id="WP_359781103.1">
    <property type="nucleotide sequence ID" value="NZ_JBEYRR010000009.1"/>
</dbReference>
<organism evidence="4 5">
    <name type="scientific">Streptomyces huasconensis</name>
    <dbReference type="NCBI Taxonomy" id="1854574"/>
    <lineage>
        <taxon>Bacteria</taxon>
        <taxon>Bacillati</taxon>
        <taxon>Actinomycetota</taxon>
        <taxon>Actinomycetes</taxon>
        <taxon>Kitasatosporales</taxon>
        <taxon>Streptomycetaceae</taxon>
        <taxon>Streptomyces</taxon>
    </lineage>
</organism>
<dbReference type="InterPro" id="IPR011047">
    <property type="entry name" value="Quinoprotein_ADH-like_sf"/>
</dbReference>
<comment type="caution">
    <text evidence="4">The sequence shown here is derived from an EMBL/GenBank/DDBJ whole genome shotgun (WGS) entry which is preliminary data.</text>
</comment>
<evidence type="ECO:0000259" key="3">
    <source>
        <dbReference type="Pfam" id="PF13360"/>
    </source>
</evidence>
<evidence type="ECO:0000313" key="4">
    <source>
        <dbReference type="EMBL" id="MEW2364528.1"/>
    </source>
</evidence>
<feature type="transmembrane region" description="Helical" evidence="2">
    <location>
        <begin position="27"/>
        <end position="47"/>
    </location>
</feature>
<feature type="domain" description="Pyrrolo-quinoline quinone repeat" evidence="3">
    <location>
        <begin position="126"/>
        <end position="394"/>
    </location>
</feature>
<feature type="region of interest" description="Disordered" evidence="1">
    <location>
        <begin position="53"/>
        <end position="87"/>
    </location>
</feature>
<accession>A0ABV3LYK8</accession>
<evidence type="ECO:0000256" key="1">
    <source>
        <dbReference type="SAM" id="MobiDB-lite"/>
    </source>
</evidence>
<dbReference type="Gene3D" id="2.130.10.10">
    <property type="entry name" value="YVTN repeat-like/Quinoprotein amine dehydrogenase"/>
    <property type="match status" value="1"/>
</dbReference>
<sequence length="492" mass="51983">MSFGPPPSPFTQSRLTASEGRKKRTSLLVGVLLALVAALCSAGWLLWGPGTDGTASANRPTSAPRAPDAIRETVETPPKTPEGGTAAEHAVELKEGETVPAPGLWATDKIVAKGIADVVKGIRIKDSEEAWRIDFPGLICAVTRHVSVDGRTAVAFSGERLEKGGRTEEAALAAPCDRVAVFDIDTGRKLWDKKLPGPSGSAMSVNVTMTRGAVVAATGQASVAYDMTSGERLWADTATSDCTDTGFAGGRGLIALVECGDSADPVFRVEKIAPRTGKSLWTYEVARGIKGVHLASSSPPVIAVAAGDVRSTTLITLSDLGRQRGTIRLEGDRYEHGCDETFSGRVEMCTGVVVGRRQLFMATKPRDFSPEASRGQTPNEVVAFDLATGNTVRKFDARPGRPMFPLRMSGGKVIAYREAASSPSAAVSLDPESGKETILLLFGQADVPEMTALEPPDVVYERGRIFLSATGVARAEDDGPRLPLMRGFESSG</sequence>
<gene>
    <name evidence="4" type="ORF">AB0887_21615</name>
</gene>
<dbReference type="Pfam" id="PF13360">
    <property type="entry name" value="PQQ_2"/>
    <property type="match status" value="1"/>
</dbReference>
<reference evidence="4 5" key="1">
    <citation type="submission" date="2024-06" db="EMBL/GenBank/DDBJ databases">
        <title>The Natural Products Discovery Center: Release of the First 8490 Sequenced Strains for Exploring Actinobacteria Biosynthetic Diversity.</title>
        <authorList>
            <person name="Kalkreuter E."/>
            <person name="Kautsar S.A."/>
            <person name="Yang D."/>
            <person name="Bader C.D."/>
            <person name="Teijaro C.N."/>
            <person name="Fluegel L."/>
            <person name="Davis C.M."/>
            <person name="Simpson J.R."/>
            <person name="Lauterbach L."/>
            <person name="Steele A.D."/>
            <person name="Gui C."/>
            <person name="Meng S."/>
            <person name="Li G."/>
            <person name="Viehrig K."/>
            <person name="Ye F."/>
            <person name="Su P."/>
            <person name="Kiefer A.F."/>
            <person name="Nichols A."/>
            <person name="Cepeda A.J."/>
            <person name="Yan W."/>
            <person name="Fan B."/>
            <person name="Jiang Y."/>
            <person name="Adhikari A."/>
            <person name="Zheng C.-J."/>
            <person name="Schuster L."/>
            <person name="Cowan T.M."/>
            <person name="Smanski M.J."/>
            <person name="Chevrette M.G."/>
            <person name="De Carvalho L.P.S."/>
            <person name="Shen B."/>
        </authorList>
    </citation>
    <scope>NUCLEOTIDE SEQUENCE [LARGE SCALE GENOMIC DNA]</scope>
    <source>
        <strain evidence="4 5">NPDC047833</strain>
    </source>
</reference>
<dbReference type="Proteomes" id="UP001553843">
    <property type="component" value="Unassembled WGS sequence"/>
</dbReference>
<dbReference type="EMBL" id="JBEYRS010000009">
    <property type="protein sequence ID" value="MEW2364528.1"/>
    <property type="molecule type" value="Genomic_DNA"/>
</dbReference>
<evidence type="ECO:0000256" key="2">
    <source>
        <dbReference type="SAM" id="Phobius"/>
    </source>
</evidence>
<dbReference type="InterPro" id="IPR015943">
    <property type="entry name" value="WD40/YVTN_repeat-like_dom_sf"/>
</dbReference>
<dbReference type="SUPFAM" id="SSF50998">
    <property type="entry name" value="Quinoprotein alcohol dehydrogenase-like"/>
    <property type="match status" value="1"/>
</dbReference>
<dbReference type="Gene3D" id="2.40.10.480">
    <property type="match status" value="1"/>
</dbReference>
<proteinExistence type="predicted"/>
<dbReference type="InterPro" id="IPR002372">
    <property type="entry name" value="PQQ_rpt_dom"/>
</dbReference>
<keyword evidence="2" id="KW-0812">Transmembrane</keyword>
<protein>
    <submittedName>
        <fullName evidence="4">PQQ-binding-like beta-propeller repeat protein</fullName>
    </submittedName>
</protein>
<evidence type="ECO:0000313" key="5">
    <source>
        <dbReference type="Proteomes" id="UP001553843"/>
    </source>
</evidence>
<keyword evidence="2" id="KW-1133">Transmembrane helix</keyword>